<keyword evidence="10" id="KW-0067">ATP-binding</keyword>
<evidence type="ECO:0000313" key="10">
    <source>
        <dbReference type="EMBL" id="MFH6768707.1"/>
    </source>
</evidence>
<organism evidence="10 11">
    <name type="scientific">Gaetbulibacter aquiaggeris</name>
    <dbReference type="NCBI Taxonomy" id="1735373"/>
    <lineage>
        <taxon>Bacteria</taxon>
        <taxon>Pseudomonadati</taxon>
        <taxon>Bacteroidota</taxon>
        <taxon>Flavobacteriia</taxon>
        <taxon>Flavobacteriales</taxon>
        <taxon>Flavobacteriaceae</taxon>
        <taxon>Gaetbulibacter</taxon>
    </lineage>
</organism>
<keyword evidence="7" id="KW-0472">Membrane</keyword>
<evidence type="ECO:0000256" key="6">
    <source>
        <dbReference type="PROSITE-ProRule" id="PRU00169"/>
    </source>
</evidence>
<evidence type="ECO:0000256" key="7">
    <source>
        <dbReference type="SAM" id="Phobius"/>
    </source>
</evidence>
<dbReference type="GO" id="GO:0005524">
    <property type="term" value="F:ATP binding"/>
    <property type="evidence" value="ECO:0007669"/>
    <property type="project" value="UniProtKB-KW"/>
</dbReference>
<evidence type="ECO:0000256" key="4">
    <source>
        <dbReference type="ARBA" id="ARBA00022679"/>
    </source>
</evidence>
<dbReference type="SMART" id="SM00388">
    <property type="entry name" value="HisKA"/>
    <property type="match status" value="1"/>
</dbReference>
<dbReference type="Pfam" id="PF00512">
    <property type="entry name" value="HisKA"/>
    <property type="match status" value="1"/>
</dbReference>
<keyword evidence="5" id="KW-0418">Kinase</keyword>
<keyword evidence="4" id="KW-0808">Transferase</keyword>
<evidence type="ECO:0000313" key="11">
    <source>
        <dbReference type="Proteomes" id="UP001610104"/>
    </source>
</evidence>
<dbReference type="EC" id="2.7.13.3" evidence="2"/>
<dbReference type="InterPro" id="IPR003594">
    <property type="entry name" value="HATPase_dom"/>
</dbReference>
<dbReference type="PANTHER" id="PTHR43047">
    <property type="entry name" value="TWO-COMPONENT HISTIDINE PROTEIN KINASE"/>
    <property type="match status" value="1"/>
</dbReference>
<dbReference type="PROSITE" id="PS50110">
    <property type="entry name" value="RESPONSE_REGULATORY"/>
    <property type="match status" value="1"/>
</dbReference>
<keyword evidence="10" id="KW-0547">Nucleotide-binding</keyword>
<evidence type="ECO:0000256" key="1">
    <source>
        <dbReference type="ARBA" id="ARBA00000085"/>
    </source>
</evidence>
<dbReference type="SUPFAM" id="SSF55874">
    <property type="entry name" value="ATPase domain of HSP90 chaperone/DNA topoisomerase II/histidine kinase"/>
    <property type="match status" value="1"/>
</dbReference>
<dbReference type="InterPro" id="IPR036097">
    <property type="entry name" value="HisK_dim/P_sf"/>
</dbReference>
<dbReference type="Pfam" id="PF02518">
    <property type="entry name" value="HATPase_c"/>
    <property type="match status" value="1"/>
</dbReference>
<comment type="caution">
    <text evidence="10">The sequence shown here is derived from an EMBL/GenBank/DDBJ whole genome shotgun (WGS) entry which is preliminary data.</text>
</comment>
<keyword evidence="3 6" id="KW-0597">Phosphoprotein</keyword>
<sequence length="752" mass="86134">MKKLILGIFFVWFSFVFSQTPKDSISVLAPKEDNLLRISAWEKQLEQARARGDIYTQMKVLMDMIYLKVNNLADTTTSYEDALELEKLVNEHPSNRAVSLIEAPLNMFLGFLIRDQNRLEESISYFEKGVSLAKKHGQKEFFKDANVALSNVFNRLQKKEKALALINDLITKALNEKDSTLLTRAYEAKSGYFFDNKLIDSSLYYAKKSIDNNAPYNQQSFRLYRIAECYSMLETYNDSVIYYGEKALEIAEYSQNDREQKYAHGLLKDIYGKVGKYEEAFHHFSKFYSFEQEQLSFNNALKIGQSNIELEKERAQLQQALTYQKLSNQKIILWSVLGILSILVIAIIYISNRLKLIKKQNKIIAQEKLRAEQSERYKEQFLANMSHEIRTPMHAISGMLNSLRRQPHPESQNDFLNVMKISADNLLVLLNDVLDMSKIESGNLDIEQVNMNAKVSLEQVVAVCKYKAEEKGLELKMNISPDFPDTIIGDPDRLHQILMNLLSNAIKFTEKGYVEINLSQKDDNLRFTIKDTGIGISSNQKELIFDSFKQGKSKSKGKFGGTGLGLTISKQLIELQGGEIWVESEEDKGSIFYIELPLIVGEKTEATQKLVGESELKSLGNALKGLRVLVAEDNEFNIMVIKDDLTWYIPEVKITFVENGKLAFETFKKFDFDIILMDVQMPEMNGYKATRKIRKFEKDNNIIKPIAIVAMTASLLKNQIDKCYDAGMDAYIPKPYKAEDFMNTLIKVTQGL</sequence>
<evidence type="ECO:0000259" key="8">
    <source>
        <dbReference type="PROSITE" id="PS50109"/>
    </source>
</evidence>
<dbReference type="InterPro" id="IPR003661">
    <property type="entry name" value="HisK_dim/P_dom"/>
</dbReference>
<dbReference type="SUPFAM" id="SSF48452">
    <property type="entry name" value="TPR-like"/>
    <property type="match status" value="1"/>
</dbReference>
<dbReference type="InterPro" id="IPR011990">
    <property type="entry name" value="TPR-like_helical_dom_sf"/>
</dbReference>
<name>A0ABW7MSN5_9FLAO</name>
<feature type="modified residue" description="4-aspartylphosphate" evidence="6">
    <location>
        <position position="678"/>
    </location>
</feature>
<dbReference type="PANTHER" id="PTHR43047:SF64">
    <property type="entry name" value="HISTIDINE KINASE CONTAINING CHEY-HOMOLOGOUS RECEIVER DOMAIN AND PAS DOMAIN-RELATED"/>
    <property type="match status" value="1"/>
</dbReference>
<dbReference type="InterPro" id="IPR005467">
    <property type="entry name" value="His_kinase_dom"/>
</dbReference>
<evidence type="ECO:0000256" key="2">
    <source>
        <dbReference type="ARBA" id="ARBA00012438"/>
    </source>
</evidence>
<dbReference type="InterPro" id="IPR001789">
    <property type="entry name" value="Sig_transdc_resp-reg_receiver"/>
</dbReference>
<dbReference type="CDD" id="cd16922">
    <property type="entry name" value="HATPase_EvgS-ArcB-TorS-like"/>
    <property type="match status" value="1"/>
</dbReference>
<gene>
    <name evidence="10" type="ORF">V8G56_08170</name>
</gene>
<accession>A0ABW7MSN5</accession>
<evidence type="ECO:0000259" key="9">
    <source>
        <dbReference type="PROSITE" id="PS50110"/>
    </source>
</evidence>
<dbReference type="Gene3D" id="3.30.565.10">
    <property type="entry name" value="Histidine kinase-like ATPase, C-terminal domain"/>
    <property type="match status" value="1"/>
</dbReference>
<reference evidence="10 11" key="1">
    <citation type="submission" date="2024-02" db="EMBL/GenBank/DDBJ databases">
        <title>A Gaetbulibacter species isolated from tidal flats and genomic insights of their niches.</title>
        <authorList>
            <person name="Ye Y."/>
        </authorList>
    </citation>
    <scope>NUCLEOTIDE SEQUENCE [LARGE SCALE GENOMIC DNA]</scope>
    <source>
        <strain evidence="10 11">KEM-8</strain>
    </source>
</reference>
<keyword evidence="7" id="KW-0812">Transmembrane</keyword>
<proteinExistence type="predicted"/>
<feature type="transmembrane region" description="Helical" evidence="7">
    <location>
        <begin position="331"/>
        <end position="350"/>
    </location>
</feature>
<dbReference type="Gene3D" id="1.25.40.10">
    <property type="entry name" value="Tetratricopeptide repeat domain"/>
    <property type="match status" value="2"/>
</dbReference>
<dbReference type="Gene3D" id="1.10.287.130">
    <property type="match status" value="1"/>
</dbReference>
<dbReference type="CDD" id="cd00082">
    <property type="entry name" value="HisKA"/>
    <property type="match status" value="1"/>
</dbReference>
<dbReference type="SUPFAM" id="SSF52172">
    <property type="entry name" value="CheY-like"/>
    <property type="match status" value="1"/>
</dbReference>
<dbReference type="InterPro" id="IPR036890">
    <property type="entry name" value="HATPase_C_sf"/>
</dbReference>
<dbReference type="InterPro" id="IPR004358">
    <property type="entry name" value="Sig_transdc_His_kin-like_C"/>
</dbReference>
<dbReference type="SUPFAM" id="SSF47384">
    <property type="entry name" value="Homodimeric domain of signal transducing histidine kinase"/>
    <property type="match status" value="1"/>
</dbReference>
<dbReference type="PROSITE" id="PS50109">
    <property type="entry name" value="HIS_KIN"/>
    <property type="match status" value="1"/>
</dbReference>
<dbReference type="EMBL" id="JBAWKC010000002">
    <property type="protein sequence ID" value="MFH6768707.1"/>
    <property type="molecule type" value="Genomic_DNA"/>
</dbReference>
<dbReference type="RefSeq" id="WP_395437957.1">
    <property type="nucleotide sequence ID" value="NZ_JBAWKC010000002.1"/>
</dbReference>
<dbReference type="Pfam" id="PF00072">
    <property type="entry name" value="Response_reg"/>
    <property type="match status" value="1"/>
</dbReference>
<dbReference type="InterPro" id="IPR011006">
    <property type="entry name" value="CheY-like_superfamily"/>
</dbReference>
<dbReference type="CDD" id="cd17546">
    <property type="entry name" value="REC_hyHK_CKI1_RcsC-like"/>
    <property type="match status" value="1"/>
</dbReference>
<dbReference type="Gene3D" id="3.40.50.2300">
    <property type="match status" value="1"/>
</dbReference>
<evidence type="ECO:0000256" key="5">
    <source>
        <dbReference type="ARBA" id="ARBA00022777"/>
    </source>
</evidence>
<dbReference type="SMART" id="SM00387">
    <property type="entry name" value="HATPase_c"/>
    <property type="match status" value="1"/>
</dbReference>
<comment type="catalytic activity">
    <reaction evidence="1">
        <text>ATP + protein L-histidine = ADP + protein N-phospho-L-histidine.</text>
        <dbReference type="EC" id="2.7.13.3"/>
    </reaction>
</comment>
<feature type="domain" description="Response regulatory" evidence="9">
    <location>
        <begin position="627"/>
        <end position="749"/>
    </location>
</feature>
<keyword evidence="7" id="KW-1133">Transmembrane helix</keyword>
<protein>
    <recommendedName>
        <fullName evidence="2">histidine kinase</fullName>
        <ecNumber evidence="2">2.7.13.3</ecNumber>
    </recommendedName>
</protein>
<dbReference type="Proteomes" id="UP001610104">
    <property type="component" value="Unassembled WGS sequence"/>
</dbReference>
<dbReference type="PRINTS" id="PR00344">
    <property type="entry name" value="BCTRLSENSOR"/>
</dbReference>
<dbReference type="SMART" id="SM00448">
    <property type="entry name" value="REC"/>
    <property type="match status" value="1"/>
</dbReference>
<evidence type="ECO:0000256" key="3">
    <source>
        <dbReference type="ARBA" id="ARBA00022553"/>
    </source>
</evidence>
<feature type="domain" description="Histidine kinase" evidence="8">
    <location>
        <begin position="384"/>
        <end position="600"/>
    </location>
</feature>
<keyword evidence="11" id="KW-1185">Reference proteome</keyword>